<accession>A0A9P4NMW5</accession>
<organism evidence="2 3">
    <name type="scientific">Tothia fuscella</name>
    <dbReference type="NCBI Taxonomy" id="1048955"/>
    <lineage>
        <taxon>Eukaryota</taxon>
        <taxon>Fungi</taxon>
        <taxon>Dikarya</taxon>
        <taxon>Ascomycota</taxon>
        <taxon>Pezizomycotina</taxon>
        <taxon>Dothideomycetes</taxon>
        <taxon>Pleosporomycetidae</taxon>
        <taxon>Venturiales</taxon>
        <taxon>Cylindrosympodiaceae</taxon>
        <taxon>Tothia</taxon>
    </lineage>
</organism>
<comment type="caution">
    <text evidence="2">The sequence shown here is derived from an EMBL/GenBank/DDBJ whole genome shotgun (WGS) entry which is preliminary data.</text>
</comment>
<evidence type="ECO:0000313" key="3">
    <source>
        <dbReference type="Proteomes" id="UP000800235"/>
    </source>
</evidence>
<evidence type="ECO:0000313" key="2">
    <source>
        <dbReference type="EMBL" id="KAF2428725.1"/>
    </source>
</evidence>
<feature type="region of interest" description="Disordered" evidence="1">
    <location>
        <begin position="47"/>
        <end position="93"/>
    </location>
</feature>
<name>A0A9P4NMW5_9PEZI</name>
<protein>
    <submittedName>
        <fullName evidence="2">Uncharacterized protein</fullName>
    </submittedName>
</protein>
<proteinExistence type="predicted"/>
<evidence type="ECO:0000256" key="1">
    <source>
        <dbReference type="SAM" id="MobiDB-lite"/>
    </source>
</evidence>
<reference evidence="2" key="1">
    <citation type="journal article" date="2020" name="Stud. Mycol.">
        <title>101 Dothideomycetes genomes: a test case for predicting lifestyles and emergence of pathogens.</title>
        <authorList>
            <person name="Haridas S."/>
            <person name="Albert R."/>
            <person name="Binder M."/>
            <person name="Bloem J."/>
            <person name="Labutti K."/>
            <person name="Salamov A."/>
            <person name="Andreopoulos B."/>
            <person name="Baker S."/>
            <person name="Barry K."/>
            <person name="Bills G."/>
            <person name="Bluhm B."/>
            <person name="Cannon C."/>
            <person name="Castanera R."/>
            <person name="Culley D."/>
            <person name="Daum C."/>
            <person name="Ezra D."/>
            <person name="Gonzalez J."/>
            <person name="Henrissat B."/>
            <person name="Kuo A."/>
            <person name="Liang C."/>
            <person name="Lipzen A."/>
            <person name="Lutzoni F."/>
            <person name="Magnuson J."/>
            <person name="Mondo S."/>
            <person name="Nolan M."/>
            <person name="Ohm R."/>
            <person name="Pangilinan J."/>
            <person name="Park H.-J."/>
            <person name="Ramirez L."/>
            <person name="Alfaro M."/>
            <person name="Sun H."/>
            <person name="Tritt A."/>
            <person name="Yoshinaga Y."/>
            <person name="Zwiers L.-H."/>
            <person name="Turgeon B."/>
            <person name="Goodwin S."/>
            <person name="Spatafora J."/>
            <person name="Crous P."/>
            <person name="Grigoriev I."/>
        </authorList>
    </citation>
    <scope>NUCLEOTIDE SEQUENCE</scope>
    <source>
        <strain evidence="2">CBS 130266</strain>
    </source>
</reference>
<sequence>MALTFQKTSFLHVQHQSFINTLRVNCLRTFQSPVNFITFSSAALLQRTTSPPEPPSTTKKPAPKAHLTPYTNYLPLHSHSQTTTRETTGDMTPMDSNSTQINRLQISTFSSASLNPGQKRKAEDAPVGAGNHTAKYVMTNDNNPKQAVLDTNSNGHANLPPLGDAQEGRCAALSSLIPLRVEVLNRHFAMSQPGSPLRPTANLIALALCHQHPKWIGESGLSFPDVVAFVKETVEANGWECAGEMLRIN</sequence>
<dbReference type="AlphaFoldDB" id="A0A9P4NMW5"/>
<dbReference type="Proteomes" id="UP000800235">
    <property type="component" value="Unassembled WGS sequence"/>
</dbReference>
<dbReference type="EMBL" id="MU007053">
    <property type="protein sequence ID" value="KAF2428725.1"/>
    <property type="molecule type" value="Genomic_DNA"/>
</dbReference>
<feature type="compositionally biased region" description="Polar residues" evidence="1">
    <location>
        <begin position="78"/>
        <end position="93"/>
    </location>
</feature>
<gene>
    <name evidence="2" type="ORF">EJ08DRAFT_317626</name>
</gene>
<keyword evidence="3" id="KW-1185">Reference proteome</keyword>